<dbReference type="AlphaFoldDB" id="A0A0J6YE24"/>
<organism evidence="2 3">
    <name type="scientific">Mycolicibacterium chlorophenolicum</name>
    <dbReference type="NCBI Taxonomy" id="37916"/>
    <lineage>
        <taxon>Bacteria</taxon>
        <taxon>Bacillati</taxon>
        <taxon>Actinomycetota</taxon>
        <taxon>Actinomycetes</taxon>
        <taxon>Mycobacteriales</taxon>
        <taxon>Mycobacteriaceae</taxon>
        <taxon>Mycolicibacterium</taxon>
    </lineage>
</organism>
<keyword evidence="3" id="KW-1185">Reference proteome</keyword>
<sequence length="219" mass="22679">MATGSPGAPALATLGSSGSHGPAAGWADATGAHATKSSTTMLRTPGSRRTRLAPRIAGSDRSAPALAALLLRTSDFMSSPRCAARCPTSCTNSGAETHTYGAAPKYVAPTEKSLTHKSPTSNSSHIITMVKFAAAVHIERGKRWAGAVPRPGIRAPMVRGLVRMRVSRRGVLWPSLRATILPRRGPMTPRRRSAAMCSSGSLWASAMPAAARAAAASNS</sequence>
<proteinExistence type="predicted"/>
<gene>
    <name evidence="2" type="ORF">MCHLDSM_04790</name>
</gene>
<dbReference type="Proteomes" id="UP000036513">
    <property type="component" value="Unassembled WGS sequence"/>
</dbReference>
<accession>A0A0J6YE24</accession>
<feature type="region of interest" description="Disordered" evidence="1">
    <location>
        <begin position="1"/>
        <end position="49"/>
    </location>
</feature>
<evidence type="ECO:0000313" key="3">
    <source>
        <dbReference type="Proteomes" id="UP000036513"/>
    </source>
</evidence>
<dbReference type="EMBL" id="JYNL01000063">
    <property type="protein sequence ID" value="KMO71071.1"/>
    <property type="molecule type" value="Genomic_DNA"/>
</dbReference>
<name>A0A0J6YE24_9MYCO</name>
<evidence type="ECO:0000313" key="2">
    <source>
        <dbReference type="EMBL" id="KMO71071.1"/>
    </source>
</evidence>
<evidence type="ECO:0000256" key="1">
    <source>
        <dbReference type="SAM" id="MobiDB-lite"/>
    </source>
</evidence>
<feature type="compositionally biased region" description="Low complexity" evidence="1">
    <location>
        <begin position="21"/>
        <end position="34"/>
    </location>
</feature>
<comment type="caution">
    <text evidence="2">The sequence shown here is derived from an EMBL/GenBank/DDBJ whole genome shotgun (WGS) entry which is preliminary data.</text>
</comment>
<reference evidence="2 3" key="1">
    <citation type="journal article" date="2015" name="Genome Biol. Evol.">
        <title>Characterization of Three Mycobacterium spp. with Potential Use in Bioremediation by Genome Sequencing and Comparative Genomics.</title>
        <authorList>
            <person name="Das S."/>
            <person name="Pettersson B.M."/>
            <person name="Behra P.R."/>
            <person name="Ramesh M."/>
            <person name="Dasgupta S."/>
            <person name="Bhattacharya A."/>
            <person name="Kirsebom L.A."/>
        </authorList>
    </citation>
    <scope>NUCLEOTIDE SEQUENCE [LARGE SCALE GENOMIC DNA]</scope>
    <source>
        <strain evidence="2 3">DSM 43826</strain>
    </source>
</reference>
<protein>
    <submittedName>
        <fullName evidence="2">Uncharacterized protein</fullName>
    </submittedName>
</protein>